<evidence type="ECO:0000256" key="1">
    <source>
        <dbReference type="ARBA" id="ARBA00004370"/>
    </source>
</evidence>
<dbReference type="GeneID" id="111133465"/>
<evidence type="ECO:0000256" key="2">
    <source>
        <dbReference type="ARBA" id="ARBA00006843"/>
    </source>
</evidence>
<dbReference type="PANTHER" id="PTHR14948:SF44">
    <property type="entry name" value="PROLINE-RICH TRANSMEMBRANE PROTEIN 1-LIKE"/>
    <property type="match status" value="1"/>
</dbReference>
<dbReference type="KEGG" id="cvn:111133465"/>
<sequence>MASGNKDHIDPYTTGYDQSEQNFGVTEPTDQNTTVQEQTPHFQMQQTAFFGNPINNAVIVPNTLQVEIEDGVQRGYCMLISAILSTLFCCLPLGIFAIIMATQAIKKYGVGDIRGGHHDSSSAKALIIMSLILGIIMIGMFILQMVFLSKN</sequence>
<protein>
    <submittedName>
        <fullName evidence="9">Interferon-induced transmembrane protein 1-like</fullName>
    </submittedName>
</protein>
<comment type="similarity">
    <text evidence="2">Belongs to the CD225/Dispanin family.</text>
</comment>
<reference evidence="9" key="1">
    <citation type="submission" date="2025-08" db="UniProtKB">
        <authorList>
            <consortium name="RefSeq"/>
        </authorList>
    </citation>
    <scope>IDENTIFICATION</scope>
    <source>
        <tissue evidence="9">Whole sample</tissue>
    </source>
</reference>
<gene>
    <name evidence="9" type="primary">LOC111133465</name>
</gene>
<keyword evidence="4 7" id="KW-1133">Transmembrane helix</keyword>
<comment type="subcellular location">
    <subcellularLocation>
        <location evidence="1">Membrane</location>
    </subcellularLocation>
</comment>
<feature type="compositionally biased region" description="Basic and acidic residues" evidence="6">
    <location>
        <begin position="1"/>
        <end position="10"/>
    </location>
</feature>
<dbReference type="Proteomes" id="UP000694844">
    <property type="component" value="Chromosome 5"/>
</dbReference>
<evidence type="ECO:0000256" key="3">
    <source>
        <dbReference type="ARBA" id="ARBA00022692"/>
    </source>
</evidence>
<feature type="compositionally biased region" description="Polar residues" evidence="6">
    <location>
        <begin position="15"/>
        <end position="38"/>
    </location>
</feature>
<dbReference type="InterPro" id="IPR007593">
    <property type="entry name" value="CD225/Dispanin_fam"/>
</dbReference>
<evidence type="ECO:0000256" key="5">
    <source>
        <dbReference type="ARBA" id="ARBA00023136"/>
    </source>
</evidence>
<feature type="transmembrane region" description="Helical" evidence="7">
    <location>
        <begin position="82"/>
        <end position="105"/>
    </location>
</feature>
<dbReference type="Pfam" id="PF04505">
    <property type="entry name" value="CD225"/>
    <property type="match status" value="1"/>
</dbReference>
<evidence type="ECO:0000256" key="4">
    <source>
        <dbReference type="ARBA" id="ARBA00022989"/>
    </source>
</evidence>
<feature type="transmembrane region" description="Helical" evidence="7">
    <location>
        <begin position="125"/>
        <end position="148"/>
    </location>
</feature>
<dbReference type="PANTHER" id="PTHR14948">
    <property type="entry name" value="NG5"/>
    <property type="match status" value="1"/>
</dbReference>
<accession>A0A8B8EAE1</accession>
<dbReference type="AlphaFoldDB" id="A0A8B8EAE1"/>
<organism evidence="8 9">
    <name type="scientific">Crassostrea virginica</name>
    <name type="common">Eastern oyster</name>
    <dbReference type="NCBI Taxonomy" id="6565"/>
    <lineage>
        <taxon>Eukaryota</taxon>
        <taxon>Metazoa</taxon>
        <taxon>Spiralia</taxon>
        <taxon>Lophotrochozoa</taxon>
        <taxon>Mollusca</taxon>
        <taxon>Bivalvia</taxon>
        <taxon>Autobranchia</taxon>
        <taxon>Pteriomorphia</taxon>
        <taxon>Ostreida</taxon>
        <taxon>Ostreoidea</taxon>
        <taxon>Ostreidae</taxon>
        <taxon>Crassostrea</taxon>
    </lineage>
</organism>
<dbReference type="RefSeq" id="XP_022337607.1">
    <property type="nucleotide sequence ID" value="XM_022481899.1"/>
</dbReference>
<dbReference type="OrthoDB" id="6083617at2759"/>
<evidence type="ECO:0000256" key="7">
    <source>
        <dbReference type="SAM" id="Phobius"/>
    </source>
</evidence>
<keyword evidence="5 7" id="KW-0472">Membrane</keyword>
<keyword evidence="3 7" id="KW-0812">Transmembrane</keyword>
<evidence type="ECO:0000256" key="6">
    <source>
        <dbReference type="SAM" id="MobiDB-lite"/>
    </source>
</evidence>
<proteinExistence type="inferred from homology"/>
<evidence type="ECO:0000313" key="8">
    <source>
        <dbReference type="Proteomes" id="UP000694844"/>
    </source>
</evidence>
<name>A0A8B8EAE1_CRAVI</name>
<dbReference type="InterPro" id="IPR051423">
    <property type="entry name" value="CD225/Dispanin"/>
</dbReference>
<keyword evidence="8" id="KW-1185">Reference proteome</keyword>
<feature type="region of interest" description="Disordered" evidence="6">
    <location>
        <begin position="1"/>
        <end position="38"/>
    </location>
</feature>
<evidence type="ECO:0000313" key="9">
    <source>
        <dbReference type="RefSeq" id="XP_022337607.1"/>
    </source>
</evidence>
<dbReference type="GO" id="GO:0016020">
    <property type="term" value="C:membrane"/>
    <property type="evidence" value="ECO:0007669"/>
    <property type="project" value="UniProtKB-SubCell"/>
</dbReference>